<dbReference type="GO" id="GO:0016020">
    <property type="term" value="C:membrane"/>
    <property type="evidence" value="ECO:0007669"/>
    <property type="project" value="UniProtKB-SubCell"/>
</dbReference>
<dbReference type="OrthoDB" id="1917236at2759"/>
<evidence type="ECO:0000313" key="7">
    <source>
        <dbReference type="Proteomes" id="UP000504607"/>
    </source>
</evidence>
<dbReference type="InParanoid" id="A0A6I9S547"/>
<keyword evidence="4 5" id="KW-0472">Membrane</keyword>
<sequence length="236" mass="25929">MEKTGDPAAPLLPSPPPPPCYGVPASRIGDPYHEPPAYVLLPAYPVRRRRRGPCRCCGSFLSASSLFISSILIASAIFFLWPSDPDIQVARLRLDRLRVSPPPHAAIDVSLGLQIRVRNQDFFALDYRSLAVSIGYRGRPLGNVTSDGGHLRARGVSYVDAELELDGIQVLNDAFYLIEDLARGVLPLDAVTKVQGKLRLFFLEIPVQGRISCSVNVNPETQIIIRQDCYPEAPSP</sequence>
<evidence type="ECO:0000256" key="5">
    <source>
        <dbReference type="SAM" id="Phobius"/>
    </source>
</evidence>
<evidence type="ECO:0000256" key="3">
    <source>
        <dbReference type="ARBA" id="ARBA00022989"/>
    </source>
</evidence>
<dbReference type="GO" id="GO:0098542">
    <property type="term" value="P:defense response to other organism"/>
    <property type="evidence" value="ECO:0007669"/>
    <property type="project" value="InterPro"/>
</dbReference>
<comment type="subcellular location">
    <subcellularLocation>
        <location evidence="1">Membrane</location>
        <topology evidence="1">Single-pass membrane protein</topology>
    </subcellularLocation>
</comment>
<evidence type="ECO:0000259" key="6">
    <source>
        <dbReference type="Pfam" id="PF03168"/>
    </source>
</evidence>
<dbReference type="InterPro" id="IPR004864">
    <property type="entry name" value="LEA_2"/>
</dbReference>
<name>A0A6I9S547_ELAGV</name>
<keyword evidence="7" id="KW-1185">Reference proteome</keyword>
<gene>
    <name evidence="8" type="primary">LOC105056689</name>
</gene>
<proteinExistence type="predicted"/>
<dbReference type="FunCoup" id="A0A6I9S547">
    <property type="interactions" value="2980"/>
</dbReference>
<dbReference type="Gene3D" id="2.60.40.1820">
    <property type="match status" value="1"/>
</dbReference>
<evidence type="ECO:0000313" key="8">
    <source>
        <dbReference type="RefSeq" id="XP_010937299.1"/>
    </source>
</evidence>
<dbReference type="AlphaFoldDB" id="A0A6I9S547"/>
<evidence type="ECO:0000256" key="2">
    <source>
        <dbReference type="ARBA" id="ARBA00022692"/>
    </source>
</evidence>
<dbReference type="PANTHER" id="PTHR31234:SF4">
    <property type="entry name" value="EXPRESSED PROTEIN"/>
    <property type="match status" value="1"/>
</dbReference>
<dbReference type="Pfam" id="PF03168">
    <property type="entry name" value="LEA_2"/>
    <property type="match status" value="1"/>
</dbReference>
<dbReference type="RefSeq" id="XP_010937299.1">
    <property type="nucleotide sequence ID" value="XM_010938997.3"/>
</dbReference>
<dbReference type="PANTHER" id="PTHR31234">
    <property type="entry name" value="LATE EMBRYOGENESIS ABUNDANT (LEA) HYDROXYPROLINE-RICH GLYCOPROTEIN FAMILY"/>
    <property type="match status" value="1"/>
</dbReference>
<evidence type="ECO:0000256" key="1">
    <source>
        <dbReference type="ARBA" id="ARBA00004167"/>
    </source>
</evidence>
<feature type="domain" description="Late embryogenesis abundant protein LEA-2 subgroup" evidence="6">
    <location>
        <begin position="115"/>
        <end position="208"/>
    </location>
</feature>
<accession>A0A6I9S547</accession>
<keyword evidence="3 5" id="KW-1133">Transmembrane helix</keyword>
<dbReference type="SUPFAM" id="SSF117070">
    <property type="entry name" value="LEA14-like"/>
    <property type="match status" value="1"/>
</dbReference>
<dbReference type="InterPro" id="IPR044839">
    <property type="entry name" value="NDR1-like"/>
</dbReference>
<feature type="transmembrane region" description="Helical" evidence="5">
    <location>
        <begin position="57"/>
        <end position="81"/>
    </location>
</feature>
<reference evidence="8" key="1">
    <citation type="submission" date="2025-08" db="UniProtKB">
        <authorList>
            <consortium name="RefSeq"/>
        </authorList>
    </citation>
    <scope>IDENTIFICATION</scope>
</reference>
<dbReference type="Proteomes" id="UP000504607">
    <property type="component" value="Chromosome 1"/>
</dbReference>
<keyword evidence="2 5" id="KW-0812">Transmembrane</keyword>
<organism evidence="7 8">
    <name type="scientific">Elaeis guineensis var. tenera</name>
    <name type="common">Oil palm</name>
    <dbReference type="NCBI Taxonomy" id="51953"/>
    <lineage>
        <taxon>Eukaryota</taxon>
        <taxon>Viridiplantae</taxon>
        <taxon>Streptophyta</taxon>
        <taxon>Embryophyta</taxon>
        <taxon>Tracheophyta</taxon>
        <taxon>Spermatophyta</taxon>
        <taxon>Magnoliopsida</taxon>
        <taxon>Liliopsida</taxon>
        <taxon>Arecaceae</taxon>
        <taxon>Arecoideae</taxon>
        <taxon>Cocoseae</taxon>
        <taxon>Elaeidinae</taxon>
        <taxon>Elaeis</taxon>
    </lineage>
</organism>
<evidence type="ECO:0000256" key="4">
    <source>
        <dbReference type="ARBA" id="ARBA00023136"/>
    </source>
</evidence>
<protein>
    <submittedName>
        <fullName evidence="8">Uncharacterized protein LOC105056689 isoform X1</fullName>
    </submittedName>
</protein>